<evidence type="ECO:0000256" key="5">
    <source>
        <dbReference type="ARBA" id="ARBA00023136"/>
    </source>
</evidence>
<evidence type="ECO:0000256" key="3">
    <source>
        <dbReference type="ARBA" id="ARBA00022692"/>
    </source>
</evidence>
<keyword evidence="4 6" id="KW-1133">Transmembrane helix</keyword>
<evidence type="ECO:0000256" key="6">
    <source>
        <dbReference type="SAM" id="Phobius"/>
    </source>
</evidence>
<evidence type="ECO:0000313" key="8">
    <source>
        <dbReference type="Proteomes" id="UP000320239"/>
    </source>
</evidence>
<dbReference type="AlphaFoldDB" id="A0A561WAF0"/>
<keyword evidence="5 6" id="KW-0472">Membrane</keyword>
<feature type="transmembrane region" description="Helical" evidence="6">
    <location>
        <begin position="257"/>
        <end position="280"/>
    </location>
</feature>
<dbReference type="GO" id="GO:0005886">
    <property type="term" value="C:plasma membrane"/>
    <property type="evidence" value="ECO:0007669"/>
    <property type="project" value="UniProtKB-SubCell"/>
</dbReference>
<sequence>MNGPHLRSLLRSVPAAVRQDYAATLAVQWLVLGAGLYLFHLVAQRGSVGGFAYYQIARGVVSTFQPVLLLGLGLGLQRYLPRTEHTTRRLARHALYTETALVVVAGLTGAAAGQWIAARLGLSGGRLAVVAIVVMLGGNCLCTVALAALRGNQQVLDANLTYGLGLGLMPLVGYFAAERIEDFLIVQGVGAAAIGVWGMLVVRRRPPAVAGTAEPTLRTLLAYGVRRMPGEVALPALYTFPTFAVAVALPGGPEAGYVGFATSAVTLICSFFSMLTPVLLPRLSRLFHRAGEDTGVRRVLTALPVLAAMLAVVPTLIIVGFAPALVHGFLGAEFSAAVPVLRAGVLAAIPLAMFYAARPTMEALLKAKFMSRLLVACLALEVVMTWIGTMFLTPGYAAVLGLVTATAALGVDAAGLTAYAVRR</sequence>
<dbReference type="OrthoDB" id="3283470at2"/>
<feature type="transmembrane region" description="Helical" evidence="6">
    <location>
        <begin position="232"/>
        <end position="251"/>
    </location>
</feature>
<dbReference type="EMBL" id="VIWY01000003">
    <property type="protein sequence ID" value="TWG20840.1"/>
    <property type="molecule type" value="Genomic_DNA"/>
</dbReference>
<organism evidence="7 8">
    <name type="scientific">Actinoplanes teichomyceticus</name>
    <dbReference type="NCBI Taxonomy" id="1867"/>
    <lineage>
        <taxon>Bacteria</taxon>
        <taxon>Bacillati</taxon>
        <taxon>Actinomycetota</taxon>
        <taxon>Actinomycetes</taxon>
        <taxon>Micromonosporales</taxon>
        <taxon>Micromonosporaceae</taxon>
        <taxon>Actinoplanes</taxon>
    </lineage>
</organism>
<feature type="transmembrane region" description="Helical" evidence="6">
    <location>
        <begin position="334"/>
        <end position="357"/>
    </location>
</feature>
<protein>
    <submittedName>
        <fullName evidence="7">O-antigen/teichoic acid export membrane protein</fullName>
    </submittedName>
</protein>
<feature type="transmembrane region" description="Helical" evidence="6">
    <location>
        <begin position="183"/>
        <end position="202"/>
    </location>
</feature>
<dbReference type="PANTHER" id="PTHR30250">
    <property type="entry name" value="PST FAMILY PREDICTED COLANIC ACID TRANSPORTER"/>
    <property type="match status" value="1"/>
</dbReference>
<dbReference type="PANTHER" id="PTHR30250:SF26">
    <property type="entry name" value="PSMA PROTEIN"/>
    <property type="match status" value="1"/>
</dbReference>
<feature type="transmembrane region" description="Helical" evidence="6">
    <location>
        <begin position="300"/>
        <end position="322"/>
    </location>
</feature>
<keyword evidence="2" id="KW-1003">Cell membrane</keyword>
<evidence type="ECO:0000313" key="7">
    <source>
        <dbReference type="EMBL" id="TWG20840.1"/>
    </source>
</evidence>
<name>A0A561WAF0_ACTTI</name>
<evidence type="ECO:0000256" key="4">
    <source>
        <dbReference type="ARBA" id="ARBA00022989"/>
    </source>
</evidence>
<proteinExistence type="predicted"/>
<dbReference type="RefSeq" id="WP_122979548.1">
    <property type="nucleotide sequence ID" value="NZ_BOMX01000106.1"/>
</dbReference>
<accession>A0A561WAF0</accession>
<evidence type="ECO:0000256" key="2">
    <source>
        <dbReference type="ARBA" id="ARBA00022475"/>
    </source>
</evidence>
<comment type="caution">
    <text evidence="7">The sequence shown here is derived from an EMBL/GenBank/DDBJ whole genome shotgun (WGS) entry which is preliminary data.</text>
</comment>
<feature type="transmembrane region" description="Helical" evidence="6">
    <location>
        <begin position="398"/>
        <end position="421"/>
    </location>
</feature>
<feature type="transmembrane region" description="Helical" evidence="6">
    <location>
        <begin position="21"/>
        <end position="39"/>
    </location>
</feature>
<feature type="transmembrane region" description="Helical" evidence="6">
    <location>
        <begin position="95"/>
        <end position="116"/>
    </location>
</feature>
<gene>
    <name evidence="7" type="ORF">FHX34_103369</name>
</gene>
<keyword evidence="3 6" id="KW-0812">Transmembrane</keyword>
<evidence type="ECO:0000256" key="1">
    <source>
        <dbReference type="ARBA" id="ARBA00004651"/>
    </source>
</evidence>
<dbReference type="Proteomes" id="UP000320239">
    <property type="component" value="Unassembled WGS sequence"/>
</dbReference>
<feature type="transmembrane region" description="Helical" evidence="6">
    <location>
        <begin position="51"/>
        <end position="74"/>
    </location>
</feature>
<comment type="subcellular location">
    <subcellularLocation>
        <location evidence="1">Cell membrane</location>
        <topology evidence="1">Multi-pass membrane protein</topology>
    </subcellularLocation>
</comment>
<keyword evidence="8" id="KW-1185">Reference proteome</keyword>
<dbReference type="InterPro" id="IPR050833">
    <property type="entry name" value="Poly_Biosynth_Transport"/>
</dbReference>
<feature type="transmembrane region" description="Helical" evidence="6">
    <location>
        <begin position="160"/>
        <end position="177"/>
    </location>
</feature>
<feature type="transmembrane region" description="Helical" evidence="6">
    <location>
        <begin position="369"/>
        <end position="392"/>
    </location>
</feature>
<reference evidence="7 8" key="1">
    <citation type="submission" date="2019-06" db="EMBL/GenBank/DDBJ databases">
        <title>Sequencing the genomes of 1000 actinobacteria strains.</title>
        <authorList>
            <person name="Klenk H.-P."/>
        </authorList>
    </citation>
    <scope>NUCLEOTIDE SEQUENCE [LARGE SCALE GENOMIC DNA]</scope>
    <source>
        <strain evidence="7 8">DSM 43866</strain>
    </source>
</reference>
<feature type="transmembrane region" description="Helical" evidence="6">
    <location>
        <begin position="128"/>
        <end position="148"/>
    </location>
</feature>